<accession>A0ABQ5DX94</accession>
<name>A0ABQ5DX94_9ASTR</name>
<proteinExistence type="predicted"/>
<gene>
    <name evidence="1" type="ORF">Tco_0952551</name>
</gene>
<protein>
    <submittedName>
        <fullName evidence="1">Uncharacterized protein</fullName>
    </submittedName>
</protein>
<sequence>MDLRWQIAMLTMRARRFLKNTERKVTINDNKTIGFDKSKRGEEGPTIMPTHGSILMCFNVLNSVGLQYVEERLEFYRKNEFVYVEKINGLKWDIQVGEITTEEFTNKTIVIKPVVENSEAKASEAKPKVVRKNNGASIIEDWVSDSEEEKGNPQMDLQDKGVIDSGCSRHMTGNCSYSSNLEEIDGRICCFGGTPREGKSQGKWYH</sequence>
<dbReference type="EMBL" id="BQNB010015763">
    <property type="protein sequence ID" value="GJT43836.1"/>
    <property type="molecule type" value="Genomic_DNA"/>
</dbReference>
<comment type="caution">
    <text evidence="1">The sequence shown here is derived from an EMBL/GenBank/DDBJ whole genome shotgun (WGS) entry which is preliminary data.</text>
</comment>
<evidence type="ECO:0000313" key="2">
    <source>
        <dbReference type="Proteomes" id="UP001151760"/>
    </source>
</evidence>
<reference evidence="1" key="1">
    <citation type="journal article" date="2022" name="Int. J. Mol. Sci.">
        <title>Draft Genome of Tanacetum Coccineum: Genomic Comparison of Closely Related Tanacetum-Family Plants.</title>
        <authorList>
            <person name="Yamashiro T."/>
            <person name="Shiraishi A."/>
            <person name="Nakayama K."/>
            <person name="Satake H."/>
        </authorList>
    </citation>
    <scope>NUCLEOTIDE SEQUENCE</scope>
</reference>
<evidence type="ECO:0000313" key="1">
    <source>
        <dbReference type="EMBL" id="GJT43836.1"/>
    </source>
</evidence>
<keyword evidence="2" id="KW-1185">Reference proteome</keyword>
<organism evidence="1 2">
    <name type="scientific">Tanacetum coccineum</name>
    <dbReference type="NCBI Taxonomy" id="301880"/>
    <lineage>
        <taxon>Eukaryota</taxon>
        <taxon>Viridiplantae</taxon>
        <taxon>Streptophyta</taxon>
        <taxon>Embryophyta</taxon>
        <taxon>Tracheophyta</taxon>
        <taxon>Spermatophyta</taxon>
        <taxon>Magnoliopsida</taxon>
        <taxon>eudicotyledons</taxon>
        <taxon>Gunneridae</taxon>
        <taxon>Pentapetalae</taxon>
        <taxon>asterids</taxon>
        <taxon>campanulids</taxon>
        <taxon>Asterales</taxon>
        <taxon>Asteraceae</taxon>
        <taxon>Asteroideae</taxon>
        <taxon>Anthemideae</taxon>
        <taxon>Anthemidinae</taxon>
        <taxon>Tanacetum</taxon>
    </lineage>
</organism>
<reference evidence="1" key="2">
    <citation type="submission" date="2022-01" db="EMBL/GenBank/DDBJ databases">
        <authorList>
            <person name="Yamashiro T."/>
            <person name="Shiraishi A."/>
            <person name="Satake H."/>
            <person name="Nakayama K."/>
        </authorList>
    </citation>
    <scope>NUCLEOTIDE SEQUENCE</scope>
</reference>
<dbReference type="Proteomes" id="UP001151760">
    <property type="component" value="Unassembled WGS sequence"/>
</dbReference>